<dbReference type="CDD" id="cd08249">
    <property type="entry name" value="enoyl_reductase_like"/>
    <property type="match status" value="1"/>
</dbReference>
<organism evidence="2 3">
    <name type="scientific">Neolentinus lepideus HHB14362 ss-1</name>
    <dbReference type="NCBI Taxonomy" id="1314782"/>
    <lineage>
        <taxon>Eukaryota</taxon>
        <taxon>Fungi</taxon>
        <taxon>Dikarya</taxon>
        <taxon>Basidiomycota</taxon>
        <taxon>Agaricomycotina</taxon>
        <taxon>Agaricomycetes</taxon>
        <taxon>Gloeophyllales</taxon>
        <taxon>Gloeophyllaceae</taxon>
        <taxon>Neolentinus</taxon>
    </lineage>
</organism>
<dbReference type="AlphaFoldDB" id="A0A165ULC3"/>
<dbReference type="EMBL" id="KV425558">
    <property type="protein sequence ID" value="KZT28343.1"/>
    <property type="molecule type" value="Genomic_DNA"/>
</dbReference>
<dbReference type="InterPro" id="IPR013149">
    <property type="entry name" value="ADH-like_C"/>
</dbReference>
<dbReference type="SMART" id="SM00829">
    <property type="entry name" value="PKS_ER"/>
    <property type="match status" value="1"/>
</dbReference>
<reference evidence="2 3" key="1">
    <citation type="journal article" date="2016" name="Mol. Biol. Evol.">
        <title>Comparative Genomics of Early-Diverging Mushroom-Forming Fungi Provides Insights into the Origins of Lignocellulose Decay Capabilities.</title>
        <authorList>
            <person name="Nagy L.G."/>
            <person name="Riley R."/>
            <person name="Tritt A."/>
            <person name="Adam C."/>
            <person name="Daum C."/>
            <person name="Floudas D."/>
            <person name="Sun H."/>
            <person name="Yadav J.S."/>
            <person name="Pangilinan J."/>
            <person name="Larsson K.H."/>
            <person name="Matsuura K."/>
            <person name="Barry K."/>
            <person name="Labutti K."/>
            <person name="Kuo R."/>
            <person name="Ohm R.A."/>
            <person name="Bhattacharya S.S."/>
            <person name="Shirouzu T."/>
            <person name="Yoshinaga Y."/>
            <person name="Martin F.M."/>
            <person name="Grigoriev I.V."/>
            <person name="Hibbett D.S."/>
        </authorList>
    </citation>
    <scope>NUCLEOTIDE SEQUENCE [LARGE SCALE GENOMIC DNA]</scope>
    <source>
        <strain evidence="2 3">HHB14362 ss-1</strain>
    </source>
</reference>
<proteinExistence type="predicted"/>
<dbReference type="FunCoup" id="A0A165ULC3">
    <property type="interactions" value="10"/>
</dbReference>
<sequence>MSLQKALFLQEKFGSFAVGAKDVPTPGAGELLVRIEATALNPVDWKIQKYGRWIEKYPAILGCEVAGTVEYVGEGVTGFSKGDRVVCEGWLTSDRASFQQYAITDAEVTGKIPPHISFEQAASISGGIATAGLGLYADVDPAGRGGAGLFPPWEVGGRNKYAGKPILVLGGASSVGQYVIQLARLSGFFPIISTASLHNEDLLKSLGATHVIDRKLPFEGFQVALTSLLTSPLEIVYDAISVPDTQQAGYDLLAPGGTLAVTLAITAKIDLQANKRVFQVFGNVYEPTTRKISVDLFGSLEGLLATGDIKPNPVRVLPDGLLGIPGGLKELEENKVSGVKLIARPQDTPQ</sequence>
<dbReference type="PANTHER" id="PTHR45348:SF2">
    <property type="entry name" value="ZINC-TYPE ALCOHOL DEHYDROGENASE-LIKE PROTEIN C2E1P3.01"/>
    <property type="match status" value="1"/>
</dbReference>
<dbReference type="InterPro" id="IPR020843">
    <property type="entry name" value="ER"/>
</dbReference>
<dbReference type="PANTHER" id="PTHR45348">
    <property type="entry name" value="HYPOTHETICAL OXIDOREDUCTASE (EUROFUNG)"/>
    <property type="match status" value="1"/>
</dbReference>
<dbReference type="STRING" id="1314782.A0A165ULC3"/>
<gene>
    <name evidence="2" type="ORF">NEOLEDRAFT_915939</name>
</gene>
<evidence type="ECO:0000259" key="1">
    <source>
        <dbReference type="SMART" id="SM00829"/>
    </source>
</evidence>
<dbReference type="InterPro" id="IPR013154">
    <property type="entry name" value="ADH-like_N"/>
</dbReference>
<keyword evidence="3" id="KW-1185">Reference proteome</keyword>
<accession>A0A165ULC3</accession>
<dbReference type="Proteomes" id="UP000076761">
    <property type="component" value="Unassembled WGS sequence"/>
</dbReference>
<name>A0A165ULC3_9AGAM</name>
<dbReference type="OrthoDB" id="3233595at2759"/>
<dbReference type="GO" id="GO:0016651">
    <property type="term" value="F:oxidoreductase activity, acting on NAD(P)H"/>
    <property type="evidence" value="ECO:0007669"/>
    <property type="project" value="InterPro"/>
</dbReference>
<dbReference type="SUPFAM" id="SSF51735">
    <property type="entry name" value="NAD(P)-binding Rossmann-fold domains"/>
    <property type="match status" value="1"/>
</dbReference>
<dbReference type="InParanoid" id="A0A165ULC3"/>
<dbReference type="InterPro" id="IPR036291">
    <property type="entry name" value="NAD(P)-bd_dom_sf"/>
</dbReference>
<evidence type="ECO:0000313" key="2">
    <source>
        <dbReference type="EMBL" id="KZT28343.1"/>
    </source>
</evidence>
<dbReference type="Pfam" id="PF00107">
    <property type="entry name" value="ADH_zinc_N"/>
    <property type="match status" value="1"/>
</dbReference>
<dbReference type="InterPro" id="IPR047122">
    <property type="entry name" value="Trans-enoyl_RdTase-like"/>
</dbReference>
<evidence type="ECO:0000313" key="3">
    <source>
        <dbReference type="Proteomes" id="UP000076761"/>
    </source>
</evidence>
<dbReference type="Pfam" id="PF08240">
    <property type="entry name" value="ADH_N"/>
    <property type="match status" value="1"/>
</dbReference>
<protein>
    <submittedName>
        <fullName evidence="2">Medium-chain dehydrogenase/reductase like protein</fullName>
    </submittedName>
</protein>
<feature type="domain" description="Enoyl reductase (ER)" evidence="1">
    <location>
        <begin position="14"/>
        <end position="343"/>
    </location>
</feature>
<dbReference type="Gene3D" id="3.40.50.720">
    <property type="entry name" value="NAD(P)-binding Rossmann-like Domain"/>
    <property type="match status" value="1"/>
</dbReference>
<dbReference type="SUPFAM" id="SSF50129">
    <property type="entry name" value="GroES-like"/>
    <property type="match status" value="1"/>
</dbReference>
<dbReference type="Gene3D" id="3.90.180.10">
    <property type="entry name" value="Medium-chain alcohol dehydrogenases, catalytic domain"/>
    <property type="match status" value="1"/>
</dbReference>
<dbReference type="InterPro" id="IPR011032">
    <property type="entry name" value="GroES-like_sf"/>
</dbReference>